<dbReference type="EMBL" id="CP009246">
    <property type="protein sequence ID" value="APT87400.1"/>
    <property type="molecule type" value="Genomic_DNA"/>
</dbReference>
<gene>
    <name evidence="2" type="ORF">CFL01nite_12410</name>
    <name evidence="1" type="ORF">CFLV_09585</name>
</gene>
<dbReference type="RefSeq" id="WP_075730332.1">
    <property type="nucleotide sequence ID" value="NZ_BJNB01000016.1"/>
</dbReference>
<proteinExistence type="predicted"/>
<sequence length="68" mass="7313">MTSPQTIPTSSGMITIDAFNDGTPGDEYRAVTVDFCGVSADLTQREALRLMVALGESLDDIQPAPMMY</sequence>
<name>A0A1L7CNI3_CORFL</name>
<evidence type="ECO:0000313" key="3">
    <source>
        <dbReference type="Proteomes" id="UP000185479"/>
    </source>
</evidence>
<dbReference type="GeneID" id="82880949"/>
<dbReference type="EMBL" id="BJNB01000016">
    <property type="protein sequence ID" value="GEB97746.1"/>
    <property type="molecule type" value="Genomic_DNA"/>
</dbReference>
<accession>A0A1L7CNI3</accession>
<organism evidence="1 3">
    <name type="scientific">Corynebacterium flavescens</name>
    <dbReference type="NCBI Taxonomy" id="28028"/>
    <lineage>
        <taxon>Bacteria</taxon>
        <taxon>Bacillati</taxon>
        <taxon>Actinomycetota</taxon>
        <taxon>Actinomycetes</taxon>
        <taxon>Mycobacteriales</taxon>
        <taxon>Corynebacteriaceae</taxon>
        <taxon>Corynebacterium</taxon>
    </lineage>
</organism>
<evidence type="ECO:0000313" key="1">
    <source>
        <dbReference type="EMBL" id="APT87400.1"/>
    </source>
</evidence>
<evidence type="ECO:0000313" key="2">
    <source>
        <dbReference type="EMBL" id="GEB97746.1"/>
    </source>
</evidence>
<dbReference type="Proteomes" id="UP000185479">
    <property type="component" value="Chromosome"/>
</dbReference>
<dbReference type="AlphaFoldDB" id="A0A1L7CNI3"/>
<protein>
    <submittedName>
        <fullName evidence="1">Uncharacterized protein</fullName>
    </submittedName>
</protein>
<reference evidence="1 3" key="1">
    <citation type="submission" date="2014-08" db="EMBL/GenBank/DDBJ databases">
        <title>Complete genome sequence of Corynebacterium flavescens OJ8(T)(=DSM 20296(T)), isolated from cheese.</title>
        <authorList>
            <person name="Ruckert C."/>
            <person name="Albersmeier A."/>
            <person name="Winkler A."/>
            <person name="Kalinowski J."/>
        </authorList>
    </citation>
    <scope>NUCLEOTIDE SEQUENCE [LARGE SCALE GENOMIC DNA]</scope>
    <source>
        <strain evidence="1 3">OJ8</strain>
    </source>
</reference>
<dbReference type="KEGG" id="cfc:CFLV_09585"/>
<dbReference type="OrthoDB" id="9987136at2"/>
<dbReference type="Proteomes" id="UP000315353">
    <property type="component" value="Unassembled WGS sequence"/>
</dbReference>
<evidence type="ECO:0000313" key="4">
    <source>
        <dbReference type="Proteomes" id="UP000315353"/>
    </source>
</evidence>
<reference evidence="2 4" key="2">
    <citation type="submission" date="2019-06" db="EMBL/GenBank/DDBJ databases">
        <title>Whole genome shotgun sequence of Corynebacterium flavescens NBRC 14136.</title>
        <authorList>
            <person name="Hosoyama A."/>
            <person name="Uohara A."/>
            <person name="Ohji S."/>
            <person name="Ichikawa N."/>
        </authorList>
    </citation>
    <scope>NUCLEOTIDE SEQUENCE [LARGE SCALE GENOMIC DNA]</scope>
    <source>
        <strain evidence="2 4">NBRC 14136</strain>
    </source>
</reference>
<dbReference type="STRING" id="28028.CFLV_09585"/>
<keyword evidence="3" id="KW-1185">Reference proteome</keyword>